<evidence type="ECO:0008006" key="4">
    <source>
        <dbReference type="Google" id="ProtNLM"/>
    </source>
</evidence>
<dbReference type="PATRIC" id="fig|1134806.3.peg.2367"/>
<evidence type="ECO:0000256" key="1">
    <source>
        <dbReference type="SAM" id="Phobius"/>
    </source>
</evidence>
<gene>
    <name evidence="2" type="ORF">HMPREF1348_02482</name>
</gene>
<organism evidence="2 3">
    <name type="scientific">Enterococcus faecium 505</name>
    <dbReference type="NCBI Taxonomy" id="1134806"/>
    <lineage>
        <taxon>Bacteria</taxon>
        <taxon>Bacillati</taxon>
        <taxon>Bacillota</taxon>
        <taxon>Bacilli</taxon>
        <taxon>Lactobacillales</taxon>
        <taxon>Enterococcaceae</taxon>
        <taxon>Enterococcus</taxon>
    </lineage>
</organism>
<reference evidence="2 3" key="1">
    <citation type="submission" date="2012-04" db="EMBL/GenBank/DDBJ databases">
        <authorList>
            <person name="Weinstock G."/>
            <person name="Sodergren E."/>
            <person name="Lobos E.A."/>
            <person name="Fulton L."/>
            <person name="Fulton R."/>
            <person name="Courtney L."/>
            <person name="Fronick C."/>
            <person name="O'Laughlin M."/>
            <person name="Godfrey J."/>
            <person name="Wilson R.M."/>
            <person name="Miner T."/>
            <person name="Farmer C."/>
            <person name="Delehaunty K."/>
            <person name="Cordes M."/>
            <person name="Minx P."/>
            <person name="Tomlinson C."/>
            <person name="Chen J."/>
            <person name="Wollam A."/>
            <person name="Pepin K.H."/>
            <person name="Bhonagiri V."/>
            <person name="Zhang X."/>
            <person name="Suruliraj S."/>
            <person name="Warren W."/>
            <person name="Mitreva M."/>
            <person name="Mardis E.R."/>
            <person name="Wilson R.K."/>
        </authorList>
    </citation>
    <scope>NUCLEOTIDE SEQUENCE [LARGE SCALE GENOMIC DNA]</scope>
    <source>
        <strain evidence="2 3">505</strain>
    </source>
</reference>
<evidence type="ECO:0000313" key="3">
    <source>
        <dbReference type="Proteomes" id="UP000006403"/>
    </source>
</evidence>
<feature type="transmembrane region" description="Helical" evidence="1">
    <location>
        <begin position="207"/>
        <end position="232"/>
    </location>
</feature>
<feature type="transmembrane region" description="Helical" evidence="1">
    <location>
        <begin position="181"/>
        <end position="200"/>
    </location>
</feature>
<dbReference type="HOGENOM" id="CLU_972317_0_0_9"/>
<keyword evidence="1" id="KW-0812">Transmembrane</keyword>
<feature type="transmembrane region" description="Helical" evidence="1">
    <location>
        <begin position="252"/>
        <end position="277"/>
    </location>
</feature>
<feature type="transmembrane region" description="Helical" evidence="1">
    <location>
        <begin position="21"/>
        <end position="44"/>
    </location>
</feature>
<dbReference type="AlphaFoldDB" id="J7CT71"/>
<keyword evidence="1" id="KW-0472">Membrane</keyword>
<dbReference type="EMBL" id="AMBL01000082">
    <property type="protein sequence ID" value="EJY43407.1"/>
    <property type="molecule type" value="Genomic_DNA"/>
</dbReference>
<comment type="caution">
    <text evidence="2">The sequence shown here is derived from an EMBL/GenBank/DDBJ whole genome shotgun (WGS) entry which is preliminary data.</text>
</comment>
<proteinExistence type="predicted"/>
<sequence length="299" mass="34733">MKKQIRGGVMKQIQNKWNKRIIVMISSVCLFCLTVMLCLISTLANQHFMLEQNMQSDYAKKVAAEINREIQSYHYEIGAPAEALEKIVSEELVQKNIELFIRNRYEKEPVELIGEKEVEEKLQEIINTYKQEEAEDDPFASEENNLLIYMTSGIFRRGIQSIYLMSFIDQILTIRERMVSFLPVISSILLVLLSGVFYLYRMSWKKVLWSFAVVIGGAGFQLLSLSVSLYLYDMASQLDIRTQALQHLLDTYILSFIHFFSVVAIVEVAIAAGLWWIGKRVNTEKRFFQKETNINNKRL</sequence>
<evidence type="ECO:0000313" key="2">
    <source>
        <dbReference type="EMBL" id="EJY43407.1"/>
    </source>
</evidence>
<accession>J7CT71</accession>
<dbReference type="Proteomes" id="UP000006403">
    <property type="component" value="Unassembled WGS sequence"/>
</dbReference>
<protein>
    <recommendedName>
        <fullName evidence="4">TIGR01906 family protein</fullName>
    </recommendedName>
</protein>
<name>J7CT71_ENTFC</name>
<keyword evidence="1" id="KW-1133">Transmembrane helix</keyword>